<sequence>MQDRCKIIEECLSVSWLWFATPPETQAYTFASPYSESSIPSFKSDSSEDIWSFNLAAHSLGHFKKPTYSTMQQEPYGNIFYVRRPPEKKEQLQKTPHRAPICLRNVEQGLSKNVRRHIGNARAKTCRSAIGPWDRVRSRSPNKGQKLRKMDSRRMAEAAHTSYQEMGNESLVWALEGWRRPCMPQTENIRKQWE</sequence>
<accession>A0A8E2AN73</accession>
<feature type="region of interest" description="Disordered" evidence="1">
    <location>
        <begin position="133"/>
        <end position="153"/>
    </location>
</feature>
<dbReference type="Proteomes" id="UP000250043">
    <property type="component" value="Unassembled WGS sequence"/>
</dbReference>
<dbReference type="EMBL" id="KV722592">
    <property type="protein sequence ID" value="OCH85325.1"/>
    <property type="molecule type" value="Genomic_DNA"/>
</dbReference>
<evidence type="ECO:0000313" key="3">
    <source>
        <dbReference type="Proteomes" id="UP000250043"/>
    </source>
</evidence>
<name>A0A8E2AN73_9APHY</name>
<organism evidence="2 3">
    <name type="scientific">Obba rivulosa</name>
    <dbReference type="NCBI Taxonomy" id="1052685"/>
    <lineage>
        <taxon>Eukaryota</taxon>
        <taxon>Fungi</taxon>
        <taxon>Dikarya</taxon>
        <taxon>Basidiomycota</taxon>
        <taxon>Agaricomycotina</taxon>
        <taxon>Agaricomycetes</taxon>
        <taxon>Polyporales</taxon>
        <taxon>Gelatoporiaceae</taxon>
        <taxon>Obba</taxon>
    </lineage>
</organism>
<dbReference type="AlphaFoldDB" id="A0A8E2AN73"/>
<reference evidence="2 3" key="1">
    <citation type="submission" date="2016-07" db="EMBL/GenBank/DDBJ databases">
        <title>Draft genome of the white-rot fungus Obba rivulosa 3A-2.</title>
        <authorList>
            <consortium name="DOE Joint Genome Institute"/>
            <person name="Miettinen O."/>
            <person name="Riley R."/>
            <person name="Acob R."/>
            <person name="Barry K."/>
            <person name="Cullen D."/>
            <person name="De Vries R."/>
            <person name="Hainaut M."/>
            <person name="Hatakka A."/>
            <person name="Henrissat B."/>
            <person name="Hilden K."/>
            <person name="Kuo R."/>
            <person name="Labutti K."/>
            <person name="Lipzen A."/>
            <person name="Makela M.R."/>
            <person name="Sandor L."/>
            <person name="Spatafora J.W."/>
            <person name="Grigoriev I.V."/>
            <person name="Hibbett D.S."/>
        </authorList>
    </citation>
    <scope>NUCLEOTIDE SEQUENCE [LARGE SCALE GENOMIC DNA]</scope>
    <source>
        <strain evidence="2 3">3A-2</strain>
    </source>
</reference>
<evidence type="ECO:0000313" key="2">
    <source>
        <dbReference type="EMBL" id="OCH85325.1"/>
    </source>
</evidence>
<evidence type="ECO:0000256" key="1">
    <source>
        <dbReference type="SAM" id="MobiDB-lite"/>
    </source>
</evidence>
<proteinExistence type="predicted"/>
<keyword evidence="3" id="KW-1185">Reference proteome</keyword>
<gene>
    <name evidence="2" type="ORF">OBBRIDRAFT_807611</name>
</gene>
<protein>
    <submittedName>
        <fullName evidence="2">Uncharacterized protein</fullName>
    </submittedName>
</protein>